<dbReference type="Gene3D" id="1.10.540.10">
    <property type="entry name" value="Acyl-CoA dehydrogenase/oxidase, N-terminal domain"/>
    <property type="match status" value="1"/>
</dbReference>
<reference evidence="1 2" key="1">
    <citation type="journal article" date="2013" name="Genome Announc.">
        <title>Draft genome sequence of MKD8, a conjugal recipient Mycobacterium smegmatis strain.</title>
        <authorList>
            <person name="Gray T.A."/>
            <person name="Palumbo M.J."/>
            <person name="Derbyshire K.M."/>
        </authorList>
    </citation>
    <scope>NUCLEOTIDE SEQUENCE [LARGE SCALE GENOMIC DNA]</scope>
    <source>
        <strain evidence="1 2">MKD8</strain>
    </source>
</reference>
<sequence>MDFNLTKEQELLRDGLTKFLSSRYDLQTSRTAAKLGEGWQPDIWRGFAEELGILGRRCPRSPAGSVAVRSRRW</sequence>
<reference evidence="2" key="2">
    <citation type="submission" date="2018-03" db="EMBL/GenBank/DDBJ databases">
        <authorList>
            <person name="Derbyshire K."/>
            <person name="Gray T.A."/>
            <person name="Champion M."/>
        </authorList>
    </citation>
    <scope>NUCLEOTIDE SEQUENCE [LARGE SCALE GENOMIC DNA]</scope>
    <source>
        <strain evidence="2">MKD8</strain>
    </source>
</reference>
<organism evidence="1 2">
    <name type="scientific">Mycolicibacterium smegmatis (strain MKD8)</name>
    <name type="common">Mycobacterium smegmatis</name>
    <dbReference type="NCBI Taxonomy" id="1214915"/>
    <lineage>
        <taxon>Bacteria</taxon>
        <taxon>Bacillati</taxon>
        <taxon>Actinomycetota</taxon>
        <taxon>Actinomycetes</taxon>
        <taxon>Mycobacteriales</taxon>
        <taxon>Mycobacteriaceae</taxon>
        <taxon>Mycolicibacterium</taxon>
    </lineage>
</organism>
<dbReference type="Proteomes" id="UP000011200">
    <property type="component" value="Chromosome"/>
</dbReference>
<name>A0A2U9PN97_MYCSE</name>
<evidence type="ECO:0000313" key="1">
    <source>
        <dbReference type="EMBL" id="AWT53158.1"/>
    </source>
</evidence>
<proteinExistence type="predicted"/>
<dbReference type="AlphaFoldDB" id="A0A2U9PN97"/>
<dbReference type="InterPro" id="IPR037069">
    <property type="entry name" value="AcylCoA_DH/ox_N_sf"/>
</dbReference>
<dbReference type="GO" id="GO:0016627">
    <property type="term" value="F:oxidoreductase activity, acting on the CH-CH group of donors"/>
    <property type="evidence" value="ECO:0007669"/>
    <property type="project" value="InterPro"/>
</dbReference>
<protein>
    <submittedName>
        <fullName evidence="1">Acyl-CoA dehydrogenase domain protein</fullName>
    </submittedName>
</protein>
<dbReference type="EMBL" id="CP027541">
    <property type="protein sequence ID" value="AWT53158.1"/>
    <property type="molecule type" value="Genomic_DNA"/>
</dbReference>
<gene>
    <name evidence="1" type="ORF">D806_021770</name>
</gene>
<accession>A0A2U9PN97</accession>
<dbReference type="GO" id="GO:0050660">
    <property type="term" value="F:flavin adenine dinucleotide binding"/>
    <property type="evidence" value="ECO:0007669"/>
    <property type="project" value="InterPro"/>
</dbReference>
<evidence type="ECO:0000313" key="2">
    <source>
        <dbReference type="Proteomes" id="UP000011200"/>
    </source>
</evidence>